<dbReference type="GeneID" id="19324822"/>
<dbReference type="EMBL" id="KB933107">
    <property type="protein sequence ID" value="EOO00109.1"/>
    <property type="molecule type" value="Genomic_DNA"/>
</dbReference>
<reference evidence="3" key="1">
    <citation type="journal article" date="2013" name="Genome Announc.">
        <title>Draft genome sequence of the ascomycete Phaeoacremonium aleophilum strain UCR-PA7, a causal agent of the esca disease complex in grapevines.</title>
        <authorList>
            <person name="Blanco-Ulate B."/>
            <person name="Rolshausen P."/>
            <person name="Cantu D."/>
        </authorList>
    </citation>
    <scope>NUCLEOTIDE SEQUENCE [LARGE SCALE GENOMIC DNA]</scope>
    <source>
        <strain evidence="3">UCR-PA7</strain>
    </source>
</reference>
<accession>R8BL80</accession>
<name>R8BL80_PHAM7</name>
<feature type="compositionally biased region" description="Acidic residues" evidence="1">
    <location>
        <begin position="124"/>
        <end position="134"/>
    </location>
</feature>
<dbReference type="HOGENOM" id="CLU_1897656_0_0_1"/>
<organism evidence="2 3">
    <name type="scientific">Phaeoacremonium minimum (strain UCR-PA7)</name>
    <name type="common">Esca disease fungus</name>
    <name type="synonym">Togninia minima</name>
    <dbReference type="NCBI Taxonomy" id="1286976"/>
    <lineage>
        <taxon>Eukaryota</taxon>
        <taxon>Fungi</taxon>
        <taxon>Dikarya</taxon>
        <taxon>Ascomycota</taxon>
        <taxon>Pezizomycotina</taxon>
        <taxon>Sordariomycetes</taxon>
        <taxon>Sordariomycetidae</taxon>
        <taxon>Togniniales</taxon>
        <taxon>Togniniaceae</taxon>
        <taxon>Phaeoacremonium</taxon>
    </lineage>
</organism>
<dbReference type="AlphaFoldDB" id="R8BL80"/>
<keyword evidence="3" id="KW-1185">Reference proteome</keyword>
<evidence type="ECO:0000313" key="3">
    <source>
        <dbReference type="Proteomes" id="UP000014074"/>
    </source>
</evidence>
<evidence type="ECO:0000256" key="1">
    <source>
        <dbReference type="SAM" id="MobiDB-lite"/>
    </source>
</evidence>
<dbReference type="KEGG" id="tmn:UCRPA7_4377"/>
<gene>
    <name evidence="2" type="ORF">UCRPA7_4377</name>
</gene>
<protein>
    <submittedName>
        <fullName evidence="2">Uncharacterized protein</fullName>
    </submittedName>
</protein>
<feature type="region of interest" description="Disordered" evidence="1">
    <location>
        <begin position="97"/>
        <end position="134"/>
    </location>
</feature>
<dbReference type="RefSeq" id="XP_007915123.1">
    <property type="nucleotide sequence ID" value="XM_007916932.1"/>
</dbReference>
<sequence length="134" mass="14631">MPSNDDNSSDFIYLNNATIQNDTPSSIVCIVVENKHEHKYPLGAGQKALSVTGNFTKVNIKGGSKYIFPQNYIGQISTTVNITSEVEQINAAFVDSKGKADKTTMIEEDNEKEGGDNNGKGNETDESEVEDDEH</sequence>
<proteinExistence type="predicted"/>
<evidence type="ECO:0000313" key="2">
    <source>
        <dbReference type="EMBL" id="EOO00109.1"/>
    </source>
</evidence>
<dbReference type="Proteomes" id="UP000014074">
    <property type="component" value="Unassembled WGS sequence"/>
</dbReference>